<organism evidence="6 7">
    <name type="scientific">Paraphoma chrysanthemicola</name>
    <dbReference type="NCBI Taxonomy" id="798071"/>
    <lineage>
        <taxon>Eukaryota</taxon>
        <taxon>Fungi</taxon>
        <taxon>Dikarya</taxon>
        <taxon>Ascomycota</taxon>
        <taxon>Pezizomycotina</taxon>
        <taxon>Dothideomycetes</taxon>
        <taxon>Pleosporomycetidae</taxon>
        <taxon>Pleosporales</taxon>
        <taxon>Pleosporineae</taxon>
        <taxon>Phaeosphaeriaceae</taxon>
        <taxon>Paraphoma</taxon>
    </lineage>
</organism>
<dbReference type="OrthoDB" id="2993351at2759"/>
<dbReference type="Gene3D" id="2.170.150.70">
    <property type="match status" value="1"/>
</dbReference>
<dbReference type="InterPro" id="IPR006913">
    <property type="entry name" value="CENP-V/GFA"/>
</dbReference>
<keyword evidence="7" id="KW-1185">Reference proteome</keyword>
<dbReference type="GO" id="GO:0016846">
    <property type="term" value="F:carbon-sulfur lyase activity"/>
    <property type="evidence" value="ECO:0007669"/>
    <property type="project" value="InterPro"/>
</dbReference>
<dbReference type="Proteomes" id="UP000813461">
    <property type="component" value="Unassembled WGS sequence"/>
</dbReference>
<comment type="similarity">
    <text evidence="1">Belongs to the Gfa family.</text>
</comment>
<dbReference type="GO" id="GO:0046872">
    <property type="term" value="F:metal ion binding"/>
    <property type="evidence" value="ECO:0007669"/>
    <property type="project" value="UniProtKB-KW"/>
</dbReference>
<dbReference type="PANTHER" id="PTHR28620:SF1">
    <property type="entry name" value="CENP-V_GFA DOMAIN-CONTAINING PROTEIN"/>
    <property type="match status" value="1"/>
</dbReference>
<evidence type="ECO:0000313" key="7">
    <source>
        <dbReference type="Proteomes" id="UP000813461"/>
    </source>
</evidence>
<name>A0A8K0R7D4_9PLEO</name>
<protein>
    <submittedName>
        <fullName evidence="6">Mss4-like protein</fullName>
    </submittedName>
</protein>
<dbReference type="AlphaFoldDB" id="A0A8K0R7D4"/>
<dbReference type="InterPro" id="IPR052355">
    <property type="entry name" value="CENP-V-like"/>
</dbReference>
<dbReference type="Pfam" id="PF04828">
    <property type="entry name" value="GFA"/>
    <property type="match status" value="1"/>
</dbReference>
<keyword evidence="2" id="KW-0479">Metal-binding</keyword>
<evidence type="ECO:0000256" key="2">
    <source>
        <dbReference type="ARBA" id="ARBA00022723"/>
    </source>
</evidence>
<dbReference type="InterPro" id="IPR011057">
    <property type="entry name" value="Mss4-like_sf"/>
</dbReference>
<reference evidence="6" key="1">
    <citation type="journal article" date="2021" name="Nat. Commun.">
        <title>Genetic determinants of endophytism in the Arabidopsis root mycobiome.</title>
        <authorList>
            <person name="Mesny F."/>
            <person name="Miyauchi S."/>
            <person name="Thiergart T."/>
            <person name="Pickel B."/>
            <person name="Atanasova L."/>
            <person name="Karlsson M."/>
            <person name="Huettel B."/>
            <person name="Barry K.W."/>
            <person name="Haridas S."/>
            <person name="Chen C."/>
            <person name="Bauer D."/>
            <person name="Andreopoulos W."/>
            <person name="Pangilinan J."/>
            <person name="LaButti K."/>
            <person name="Riley R."/>
            <person name="Lipzen A."/>
            <person name="Clum A."/>
            <person name="Drula E."/>
            <person name="Henrissat B."/>
            <person name="Kohler A."/>
            <person name="Grigoriev I.V."/>
            <person name="Martin F.M."/>
            <person name="Hacquard S."/>
        </authorList>
    </citation>
    <scope>NUCLEOTIDE SEQUENCE</scope>
    <source>
        <strain evidence="6">MPI-SDFR-AT-0120</strain>
    </source>
</reference>
<keyword evidence="3" id="KW-0862">Zinc</keyword>
<feature type="domain" description="CENP-V/GFA" evidence="5">
    <location>
        <begin position="31"/>
        <end position="141"/>
    </location>
</feature>
<accession>A0A8K0R7D4</accession>
<evidence type="ECO:0000259" key="5">
    <source>
        <dbReference type="PROSITE" id="PS51891"/>
    </source>
</evidence>
<proteinExistence type="inferred from homology"/>
<sequence length="153" mass="16603">MSLQNSPPKPLPPHPDLLPRPPSPTAPRETYTASCHCGAFTYIVTASPPLLDPRATLSSCNCSICTRNGSLMIYVPDDAVHFTKGTIEGFKAYTFGPAPKIAHYFCATCGSSCLARSVEAGFFDGMTCVNVRMLEDKRVWEGVRKRYVDGAAL</sequence>
<evidence type="ECO:0000313" key="6">
    <source>
        <dbReference type="EMBL" id="KAH7086819.1"/>
    </source>
</evidence>
<feature type="compositionally biased region" description="Pro residues" evidence="4">
    <location>
        <begin position="7"/>
        <end position="25"/>
    </location>
</feature>
<gene>
    <name evidence="6" type="ORF">FB567DRAFT_526293</name>
</gene>
<dbReference type="SUPFAM" id="SSF51316">
    <property type="entry name" value="Mss4-like"/>
    <property type="match status" value="1"/>
</dbReference>
<dbReference type="PROSITE" id="PS51891">
    <property type="entry name" value="CENP_V_GFA"/>
    <property type="match status" value="1"/>
</dbReference>
<evidence type="ECO:0000256" key="3">
    <source>
        <dbReference type="ARBA" id="ARBA00022833"/>
    </source>
</evidence>
<comment type="caution">
    <text evidence="6">The sequence shown here is derived from an EMBL/GenBank/DDBJ whole genome shotgun (WGS) entry which is preliminary data.</text>
</comment>
<evidence type="ECO:0000256" key="4">
    <source>
        <dbReference type="SAM" id="MobiDB-lite"/>
    </source>
</evidence>
<dbReference type="EMBL" id="JAGMVJ010000010">
    <property type="protein sequence ID" value="KAH7086819.1"/>
    <property type="molecule type" value="Genomic_DNA"/>
</dbReference>
<evidence type="ECO:0000256" key="1">
    <source>
        <dbReference type="ARBA" id="ARBA00005495"/>
    </source>
</evidence>
<dbReference type="PANTHER" id="PTHR28620">
    <property type="entry name" value="CENTROMERE PROTEIN V"/>
    <property type="match status" value="1"/>
</dbReference>
<feature type="region of interest" description="Disordered" evidence="4">
    <location>
        <begin position="1"/>
        <end position="29"/>
    </location>
</feature>